<dbReference type="InterPro" id="IPR020598">
    <property type="entry name" value="rRNA_Ade_methylase_Trfase_N"/>
</dbReference>
<dbReference type="PANTHER" id="PTHR11727:SF7">
    <property type="entry name" value="DIMETHYLADENOSINE TRANSFERASE-RELATED"/>
    <property type="match status" value="1"/>
</dbReference>
<dbReference type="NCBIfam" id="TIGR00755">
    <property type="entry name" value="ksgA"/>
    <property type="match status" value="1"/>
</dbReference>
<dbReference type="EMBL" id="AP019309">
    <property type="protein sequence ID" value="BBH25292.1"/>
    <property type="molecule type" value="Genomic_DNA"/>
</dbReference>
<dbReference type="PANTHER" id="PTHR11727">
    <property type="entry name" value="DIMETHYLADENOSINE TRANSFERASE"/>
    <property type="match status" value="1"/>
</dbReference>
<dbReference type="PROSITE" id="PS51689">
    <property type="entry name" value="SAM_RNA_A_N6_MT"/>
    <property type="match status" value="1"/>
</dbReference>
<dbReference type="InterPro" id="IPR029063">
    <property type="entry name" value="SAM-dependent_MTases_sf"/>
</dbReference>
<comment type="catalytic activity">
    <reaction evidence="7">
        <text>adenosine(1518)/adenosine(1519) in 16S rRNA + 4 S-adenosyl-L-methionine = N(6)-dimethyladenosine(1518)/N(6)-dimethyladenosine(1519) in 16S rRNA + 4 S-adenosyl-L-homocysteine + 4 H(+)</text>
        <dbReference type="Rhea" id="RHEA:19609"/>
        <dbReference type="Rhea" id="RHEA-COMP:10232"/>
        <dbReference type="Rhea" id="RHEA-COMP:10233"/>
        <dbReference type="ChEBI" id="CHEBI:15378"/>
        <dbReference type="ChEBI" id="CHEBI:57856"/>
        <dbReference type="ChEBI" id="CHEBI:59789"/>
        <dbReference type="ChEBI" id="CHEBI:74411"/>
        <dbReference type="ChEBI" id="CHEBI:74493"/>
        <dbReference type="EC" id="2.1.1.182"/>
    </reaction>
</comment>
<dbReference type="KEGG" id="ebm:SG0102_02260"/>
<keyword evidence="5 7" id="KW-0949">S-adenosyl-L-methionine</keyword>
<feature type="domain" description="Ribosomal RNA adenine methylase transferase N-terminal" evidence="9">
    <location>
        <begin position="35"/>
        <end position="204"/>
    </location>
</feature>
<dbReference type="InterPro" id="IPR001737">
    <property type="entry name" value="KsgA/Erm"/>
</dbReference>
<keyword evidence="2 7" id="KW-0698">rRNA processing</keyword>
<dbReference type="InterPro" id="IPR023165">
    <property type="entry name" value="rRNA_Ade_diMease-like_C"/>
</dbReference>
<keyword evidence="6 7" id="KW-0694">RNA-binding</keyword>
<dbReference type="OrthoDB" id="9814755at2"/>
<accession>A0A3G9J3X7</accession>
<dbReference type="InterPro" id="IPR020596">
    <property type="entry name" value="rRNA_Ade_Mease_Trfase_CS"/>
</dbReference>
<dbReference type="CDD" id="cd02440">
    <property type="entry name" value="AdoMet_MTases"/>
    <property type="match status" value="1"/>
</dbReference>
<organism evidence="10 11">
    <name type="scientific">Intestinibaculum porci</name>
    <dbReference type="NCBI Taxonomy" id="2487118"/>
    <lineage>
        <taxon>Bacteria</taxon>
        <taxon>Bacillati</taxon>
        <taxon>Bacillota</taxon>
        <taxon>Erysipelotrichia</taxon>
        <taxon>Erysipelotrichales</taxon>
        <taxon>Erysipelotrichaceae</taxon>
        <taxon>Intestinibaculum</taxon>
    </lineage>
</organism>
<dbReference type="GO" id="GO:0003723">
    <property type="term" value="F:RNA binding"/>
    <property type="evidence" value="ECO:0007669"/>
    <property type="project" value="UniProtKB-UniRule"/>
</dbReference>
<comment type="function">
    <text evidence="7">Specifically dimethylates two adjacent adenosines (A1518 and A1519) in the loop of a conserved hairpin near the 3'-end of 16S rRNA in the 30S particle. May play a critical role in biogenesis of 30S subunits.</text>
</comment>
<evidence type="ECO:0000259" key="9">
    <source>
        <dbReference type="SMART" id="SM00650"/>
    </source>
</evidence>
<protein>
    <recommendedName>
        <fullName evidence="7">Ribosomal RNA small subunit methyltransferase A</fullName>
        <ecNumber evidence="7">2.1.1.182</ecNumber>
    </recommendedName>
    <alternativeName>
        <fullName evidence="7">16S rRNA (adenine(1518)-N(6)/adenine(1519)-N(6))-dimethyltransferase</fullName>
    </alternativeName>
    <alternativeName>
        <fullName evidence="7">16S rRNA dimethyladenosine transferase</fullName>
    </alternativeName>
    <alternativeName>
        <fullName evidence="7">16S rRNA dimethylase</fullName>
    </alternativeName>
    <alternativeName>
        <fullName evidence="7">S-adenosylmethionine-6-N', N'-adenosyl(rRNA) dimethyltransferase</fullName>
    </alternativeName>
</protein>
<evidence type="ECO:0000313" key="10">
    <source>
        <dbReference type="EMBL" id="BBH25292.1"/>
    </source>
</evidence>
<dbReference type="Gene3D" id="3.40.50.150">
    <property type="entry name" value="Vaccinia Virus protein VP39"/>
    <property type="match status" value="1"/>
</dbReference>
<reference evidence="10 11" key="1">
    <citation type="submission" date="2018-11" db="EMBL/GenBank/DDBJ databases">
        <title>Novel Erysipelotrichaceae bacterium isolated from small intestine of a swine.</title>
        <authorList>
            <person name="Kim J.S."/>
            <person name="Choe H."/>
            <person name="Lee Y.R."/>
            <person name="Kim K.M."/>
            <person name="Park D.S."/>
        </authorList>
    </citation>
    <scope>NUCLEOTIDE SEQUENCE [LARGE SCALE GENOMIC DNA]</scope>
    <source>
        <strain evidence="10 11">SG0102</strain>
    </source>
</reference>
<sequence length="271" mass="30310">MRNIAKKSNTLDILNKYHLTAAKKYGQNFLVDPHIIEKIASCAPITKDTYVIEIGPGIGALTEALALRAKKVICFEIDERLKPVLADTLADYDNVEIIFEDFMKADLDGLVTSLHSDDVCVVTNLPYYITSDIITKVVTAQSQIHHMAAMVQKEVALKLTRDKSPLTLMIDYVGSIDYAMTVSKNVFIPAPHVDSAVFTITKERTIPLDLCELIKGAFKQKRKTILNNMKPFFNDVRKALAACGIDPTKRPADLSIEDYVALNQERRNHES</sequence>
<evidence type="ECO:0000256" key="7">
    <source>
        <dbReference type="HAMAP-Rule" id="MF_00607"/>
    </source>
</evidence>
<dbReference type="SMART" id="SM00650">
    <property type="entry name" value="rADc"/>
    <property type="match status" value="1"/>
</dbReference>
<dbReference type="Proteomes" id="UP000268059">
    <property type="component" value="Chromosome"/>
</dbReference>
<evidence type="ECO:0000256" key="5">
    <source>
        <dbReference type="ARBA" id="ARBA00022691"/>
    </source>
</evidence>
<keyword evidence="3 7" id="KW-0489">Methyltransferase</keyword>
<gene>
    <name evidence="7 10" type="primary">rsmA</name>
    <name evidence="7" type="synonym">ksgA</name>
    <name evidence="10" type="ORF">SG0102_02260</name>
</gene>
<feature type="binding site" evidence="7 8">
    <location>
        <position position="30"/>
    </location>
    <ligand>
        <name>S-adenosyl-L-methionine</name>
        <dbReference type="ChEBI" id="CHEBI:59789"/>
    </ligand>
</feature>
<dbReference type="PROSITE" id="PS01131">
    <property type="entry name" value="RRNA_A_DIMETH"/>
    <property type="match status" value="1"/>
</dbReference>
<dbReference type="InParanoid" id="A0A3G9J3X7"/>
<dbReference type="RefSeq" id="WP_125118250.1">
    <property type="nucleotide sequence ID" value="NZ_AP019309.1"/>
</dbReference>
<dbReference type="GO" id="GO:0052908">
    <property type="term" value="F:16S rRNA (adenine(1518)-N(6)/adenine(1519)-N(6))-dimethyltransferase activity"/>
    <property type="evidence" value="ECO:0007669"/>
    <property type="project" value="UniProtKB-EC"/>
</dbReference>
<evidence type="ECO:0000256" key="8">
    <source>
        <dbReference type="PROSITE-ProRule" id="PRU01026"/>
    </source>
</evidence>
<dbReference type="Pfam" id="PF00398">
    <property type="entry name" value="RrnaAD"/>
    <property type="match status" value="1"/>
</dbReference>
<dbReference type="FunCoup" id="A0A3G9J3X7">
    <property type="interactions" value="377"/>
</dbReference>
<evidence type="ECO:0000313" key="11">
    <source>
        <dbReference type="Proteomes" id="UP000268059"/>
    </source>
</evidence>
<feature type="binding site" evidence="7 8">
    <location>
        <position position="28"/>
    </location>
    <ligand>
        <name>S-adenosyl-L-methionine</name>
        <dbReference type="ChEBI" id="CHEBI:59789"/>
    </ligand>
</feature>
<feature type="binding site" evidence="7 8">
    <location>
        <position position="101"/>
    </location>
    <ligand>
        <name>S-adenosyl-L-methionine</name>
        <dbReference type="ChEBI" id="CHEBI:59789"/>
    </ligand>
</feature>
<comment type="similarity">
    <text evidence="7">Belongs to the class I-like SAM-binding methyltransferase superfamily. rRNA adenine N(6)-methyltransferase family. RsmA subfamily.</text>
</comment>
<evidence type="ECO:0000256" key="2">
    <source>
        <dbReference type="ARBA" id="ARBA00022552"/>
    </source>
</evidence>
<dbReference type="EC" id="2.1.1.182" evidence="7"/>
<feature type="binding site" evidence="7 8">
    <location>
        <position position="124"/>
    </location>
    <ligand>
        <name>S-adenosyl-L-methionine</name>
        <dbReference type="ChEBI" id="CHEBI:59789"/>
    </ligand>
</feature>
<keyword evidence="4 7" id="KW-0808">Transferase</keyword>
<dbReference type="InterPro" id="IPR011530">
    <property type="entry name" value="rRNA_adenine_dimethylase"/>
</dbReference>
<keyword evidence="1 7" id="KW-0963">Cytoplasm</keyword>
<feature type="binding site" evidence="7 8">
    <location>
        <position position="55"/>
    </location>
    <ligand>
        <name>S-adenosyl-L-methionine</name>
        <dbReference type="ChEBI" id="CHEBI:59789"/>
    </ligand>
</feature>
<evidence type="ECO:0000256" key="4">
    <source>
        <dbReference type="ARBA" id="ARBA00022679"/>
    </source>
</evidence>
<comment type="subcellular location">
    <subcellularLocation>
        <location evidence="7">Cytoplasm</location>
    </subcellularLocation>
</comment>
<proteinExistence type="inferred from homology"/>
<name>A0A3G9J3X7_9FIRM</name>
<dbReference type="HAMAP" id="MF_00607">
    <property type="entry name" value="16SrRNA_methyltr_A"/>
    <property type="match status" value="1"/>
</dbReference>
<evidence type="ECO:0000256" key="3">
    <source>
        <dbReference type="ARBA" id="ARBA00022603"/>
    </source>
</evidence>
<evidence type="ECO:0000256" key="6">
    <source>
        <dbReference type="ARBA" id="ARBA00022884"/>
    </source>
</evidence>
<evidence type="ECO:0000256" key="1">
    <source>
        <dbReference type="ARBA" id="ARBA00022490"/>
    </source>
</evidence>
<keyword evidence="11" id="KW-1185">Reference proteome</keyword>
<dbReference type="GO" id="GO:0005829">
    <property type="term" value="C:cytosol"/>
    <property type="evidence" value="ECO:0007669"/>
    <property type="project" value="TreeGrafter"/>
</dbReference>
<dbReference type="Gene3D" id="1.10.8.100">
    <property type="entry name" value="Ribosomal RNA adenine dimethylase-like, domain 2"/>
    <property type="match status" value="1"/>
</dbReference>
<dbReference type="SUPFAM" id="SSF53335">
    <property type="entry name" value="S-adenosyl-L-methionine-dependent methyltransferases"/>
    <property type="match status" value="1"/>
</dbReference>
<dbReference type="AlphaFoldDB" id="A0A3G9J3X7"/>
<feature type="binding site" evidence="7 8">
    <location>
        <position position="76"/>
    </location>
    <ligand>
        <name>S-adenosyl-L-methionine</name>
        <dbReference type="ChEBI" id="CHEBI:59789"/>
    </ligand>
</feature>